<gene>
    <name evidence="1" type="ORF">HUK65_17165</name>
</gene>
<keyword evidence="2" id="KW-1185">Reference proteome</keyword>
<accession>A0A7Z0I2G3</accession>
<sequence length="140" mass="15443">MSHIDSTIARIPTMTARERSTWRQKADAVLEKKPGNADALRLLGALDEFESGQPGSARLEVTGLLAWEKYDRGTETPFRAFHGDRVVGRIVKSATHTANRKQVYSVEILGQALSGRWENISDARKAGEAAYAQMQSDTPT</sequence>
<dbReference type="Proteomes" id="UP000529417">
    <property type="component" value="Unassembled WGS sequence"/>
</dbReference>
<dbReference type="EMBL" id="JACBXS010000065">
    <property type="protein sequence ID" value="NYS26713.1"/>
    <property type="molecule type" value="Genomic_DNA"/>
</dbReference>
<dbReference type="RefSeq" id="WP_179907507.1">
    <property type="nucleotide sequence ID" value="NZ_JACBXS010000065.1"/>
</dbReference>
<organism evidence="1 2">
    <name type="scientific">Rhabdonatronobacter sediminivivens</name>
    <dbReference type="NCBI Taxonomy" id="2743469"/>
    <lineage>
        <taxon>Bacteria</taxon>
        <taxon>Pseudomonadati</taxon>
        <taxon>Pseudomonadota</taxon>
        <taxon>Alphaproteobacteria</taxon>
        <taxon>Rhodobacterales</taxon>
        <taxon>Paracoccaceae</taxon>
        <taxon>Rhabdonatronobacter</taxon>
    </lineage>
</organism>
<protein>
    <submittedName>
        <fullName evidence="1">Uncharacterized protein</fullName>
    </submittedName>
</protein>
<comment type="caution">
    <text evidence="1">The sequence shown here is derived from an EMBL/GenBank/DDBJ whole genome shotgun (WGS) entry which is preliminary data.</text>
</comment>
<reference evidence="1 2" key="1">
    <citation type="journal article" date="2000" name="Arch. Microbiol.">
        <title>Rhodobaca bogoriensis gen. nov. and sp. nov., an alkaliphilic purple nonsulfur bacterium from African Rift Valley soda lakes.</title>
        <authorList>
            <person name="Milford A.D."/>
            <person name="Achenbach L.A."/>
            <person name="Jung D.O."/>
            <person name="Madigan M.T."/>
        </authorList>
    </citation>
    <scope>NUCLEOTIDE SEQUENCE [LARGE SCALE GENOMIC DNA]</scope>
    <source>
        <strain evidence="1 2">2376</strain>
    </source>
</reference>
<name>A0A7Z0I2G3_9RHOB</name>
<proteinExistence type="predicted"/>
<evidence type="ECO:0000313" key="2">
    <source>
        <dbReference type="Proteomes" id="UP000529417"/>
    </source>
</evidence>
<dbReference type="AlphaFoldDB" id="A0A7Z0I2G3"/>
<evidence type="ECO:0000313" key="1">
    <source>
        <dbReference type="EMBL" id="NYS26713.1"/>
    </source>
</evidence>